<sequence>MATSMLWHHCGQASAVETGHPARDGIAQLAELGSVDRGWRARPGLIEQPFQAPLGNAPMPVGRFAPP</sequence>
<dbReference type="Proteomes" id="UP001243009">
    <property type="component" value="Unassembled WGS sequence"/>
</dbReference>
<evidence type="ECO:0000313" key="1">
    <source>
        <dbReference type="EMBL" id="MDO9712786.1"/>
    </source>
</evidence>
<dbReference type="EMBL" id="JAUTWS010000058">
    <property type="protein sequence ID" value="MDO9712786.1"/>
    <property type="molecule type" value="Genomic_DNA"/>
</dbReference>
<keyword evidence="2" id="KW-1185">Reference proteome</keyword>
<dbReference type="RefSeq" id="WP_305107642.1">
    <property type="nucleotide sequence ID" value="NZ_JAUTWS010000058.1"/>
</dbReference>
<accession>A0ABT9E9F1</accession>
<gene>
    <name evidence="1" type="ORF">Q7A36_30925</name>
</gene>
<proteinExistence type="predicted"/>
<protein>
    <submittedName>
        <fullName evidence="1">Uncharacterized protein</fullName>
    </submittedName>
</protein>
<name>A0ABT9E9F1_9PROT</name>
<organism evidence="1 2">
    <name type="scientific">Paracraurococcus lichenis</name>
    <dbReference type="NCBI Taxonomy" id="3064888"/>
    <lineage>
        <taxon>Bacteria</taxon>
        <taxon>Pseudomonadati</taxon>
        <taxon>Pseudomonadota</taxon>
        <taxon>Alphaproteobacteria</taxon>
        <taxon>Acetobacterales</taxon>
        <taxon>Roseomonadaceae</taxon>
        <taxon>Paracraurococcus</taxon>
    </lineage>
</organism>
<comment type="caution">
    <text evidence="1">The sequence shown here is derived from an EMBL/GenBank/DDBJ whole genome shotgun (WGS) entry which is preliminary data.</text>
</comment>
<reference evidence="1 2" key="1">
    <citation type="submission" date="2023-08" db="EMBL/GenBank/DDBJ databases">
        <title>The draft genome sequence of Paracraurococcus sp. LOR1-02.</title>
        <authorList>
            <person name="Kingkaew E."/>
            <person name="Tanasupawat S."/>
        </authorList>
    </citation>
    <scope>NUCLEOTIDE SEQUENCE [LARGE SCALE GENOMIC DNA]</scope>
    <source>
        <strain evidence="1 2">LOR1-02</strain>
    </source>
</reference>
<evidence type="ECO:0000313" key="2">
    <source>
        <dbReference type="Proteomes" id="UP001243009"/>
    </source>
</evidence>